<dbReference type="InterPro" id="IPR026325">
    <property type="entry name" value="DUF932"/>
</dbReference>
<sequence length="336" mass="37314">MPAQVESMMFAGETPWHREGVYVGDHNLTSEGAIVKAGLDWEVEQVPFYTMELKAHTGPKSDVEFNSPAGSPEIFNAKEVEGLKIVRRVRDKNVYGVFTDAYEPLQNRDAFGFIDSLVETGGVTIHTAGSLQGGKRVWILAKLPNVMEVLRDDIVDKYLLFANSHDGSLAVTALFTPIRVVCCNTLSLALSSRDKARTVKFRHSKNVMEKVEEAKNILGIANQEFEKSLEMYKAFAVKQMNFSKLQSFVEELFPKLEDKEEASTRTQNIRNKVLKLHEDGIGTDIAGVRGTGWGVYNAVVEYADFERGRDSSRLNSAWFGSGAQLKSRAAQLLAAA</sequence>
<dbReference type="EMBL" id="LAZR01000051">
    <property type="protein sequence ID" value="KKN98423.1"/>
    <property type="molecule type" value="Genomic_DNA"/>
</dbReference>
<protein>
    <recommendedName>
        <fullName evidence="2">DUF945 domain-containing protein</fullName>
    </recommendedName>
</protein>
<dbReference type="InterPro" id="IPR017686">
    <property type="entry name" value="Phg/plasmid-like_prot"/>
</dbReference>
<gene>
    <name evidence="1" type="ORF">LCGC14_0145150</name>
</gene>
<accession>A0A0F9Y194</accession>
<name>A0A0F9Y194_9ZZZZ</name>
<comment type="caution">
    <text evidence="1">The sequence shown here is derived from an EMBL/GenBank/DDBJ whole genome shotgun (WGS) entry which is preliminary data.</text>
</comment>
<evidence type="ECO:0008006" key="2">
    <source>
        <dbReference type="Google" id="ProtNLM"/>
    </source>
</evidence>
<proteinExistence type="predicted"/>
<organism evidence="1">
    <name type="scientific">marine sediment metagenome</name>
    <dbReference type="NCBI Taxonomy" id="412755"/>
    <lineage>
        <taxon>unclassified sequences</taxon>
        <taxon>metagenomes</taxon>
        <taxon>ecological metagenomes</taxon>
    </lineage>
</organism>
<dbReference type="AlphaFoldDB" id="A0A0F9Y194"/>
<dbReference type="NCBIfam" id="TIGR03299">
    <property type="entry name" value="LGT_TIGR03299"/>
    <property type="match status" value="1"/>
</dbReference>
<reference evidence="1" key="1">
    <citation type="journal article" date="2015" name="Nature">
        <title>Complex archaea that bridge the gap between prokaryotes and eukaryotes.</title>
        <authorList>
            <person name="Spang A."/>
            <person name="Saw J.H."/>
            <person name="Jorgensen S.L."/>
            <person name="Zaremba-Niedzwiedzka K."/>
            <person name="Martijn J."/>
            <person name="Lind A.E."/>
            <person name="van Eijk R."/>
            <person name="Schleper C."/>
            <person name="Guy L."/>
            <person name="Ettema T.J."/>
        </authorList>
    </citation>
    <scope>NUCLEOTIDE SEQUENCE</scope>
</reference>
<dbReference type="Pfam" id="PF06067">
    <property type="entry name" value="DUF932"/>
    <property type="match status" value="1"/>
</dbReference>
<evidence type="ECO:0000313" key="1">
    <source>
        <dbReference type="EMBL" id="KKN98423.1"/>
    </source>
</evidence>